<organism evidence="3 4">
    <name type="scientific">Virgibacillus halodenitrificans</name>
    <name type="common">Bacillus halodenitrificans</name>
    <dbReference type="NCBI Taxonomy" id="1482"/>
    <lineage>
        <taxon>Bacteria</taxon>
        <taxon>Bacillati</taxon>
        <taxon>Bacillota</taxon>
        <taxon>Bacilli</taxon>
        <taxon>Bacillales</taxon>
        <taxon>Bacillaceae</taxon>
        <taxon>Virgibacillus</taxon>
    </lineage>
</organism>
<dbReference type="InterPro" id="IPR029058">
    <property type="entry name" value="AB_hydrolase_fold"/>
</dbReference>
<proteinExistence type="predicted"/>
<dbReference type="SUPFAM" id="SSF53474">
    <property type="entry name" value="alpha/beta-Hydrolases"/>
    <property type="match status" value="1"/>
</dbReference>
<dbReference type="GO" id="GO:0016020">
    <property type="term" value="C:membrane"/>
    <property type="evidence" value="ECO:0007669"/>
    <property type="project" value="TreeGrafter"/>
</dbReference>
<dbReference type="GO" id="GO:0016787">
    <property type="term" value="F:hydrolase activity"/>
    <property type="evidence" value="ECO:0007669"/>
    <property type="project" value="UniProtKB-KW"/>
</dbReference>
<keyword evidence="1" id="KW-0378">Hydrolase</keyword>
<reference evidence="3 4" key="1">
    <citation type="submission" date="2016-11" db="EMBL/GenBank/DDBJ databases">
        <title>Complete genome sequencing of Virgibacillus halodenitrificans PDB-F2.</title>
        <authorList>
            <person name="Sun Z."/>
            <person name="Zhou Y."/>
            <person name="Li H."/>
        </authorList>
    </citation>
    <scope>NUCLEOTIDE SEQUENCE [LARGE SCALE GENOMIC DNA]</scope>
    <source>
        <strain evidence="3 4">PDB-F2</strain>
    </source>
</reference>
<dbReference type="InterPro" id="IPR000073">
    <property type="entry name" value="AB_hydrolase_1"/>
</dbReference>
<dbReference type="PANTHER" id="PTHR43798:SF31">
    <property type="entry name" value="AB HYDROLASE SUPERFAMILY PROTEIN YCLE"/>
    <property type="match status" value="1"/>
</dbReference>
<dbReference type="Proteomes" id="UP000182945">
    <property type="component" value="Chromosome"/>
</dbReference>
<dbReference type="KEGG" id="vhl:BME96_05605"/>
<dbReference type="Gene3D" id="3.40.50.1820">
    <property type="entry name" value="alpha/beta hydrolase"/>
    <property type="match status" value="1"/>
</dbReference>
<dbReference type="Pfam" id="PF00561">
    <property type="entry name" value="Abhydrolase_1"/>
    <property type="match status" value="1"/>
</dbReference>
<evidence type="ECO:0000313" key="3">
    <source>
        <dbReference type="EMBL" id="APC47673.1"/>
    </source>
</evidence>
<name>A0AAC9IYX0_VIRHA</name>
<evidence type="ECO:0000256" key="1">
    <source>
        <dbReference type="ARBA" id="ARBA00022801"/>
    </source>
</evidence>
<dbReference type="PANTHER" id="PTHR43798">
    <property type="entry name" value="MONOACYLGLYCEROL LIPASE"/>
    <property type="match status" value="1"/>
</dbReference>
<dbReference type="AlphaFoldDB" id="A0AAC9IYX0"/>
<evidence type="ECO:0000313" key="4">
    <source>
        <dbReference type="Proteomes" id="UP000182945"/>
    </source>
</evidence>
<dbReference type="InterPro" id="IPR050266">
    <property type="entry name" value="AB_hydrolase_sf"/>
</dbReference>
<accession>A0AAC9IYX0</accession>
<sequence length="284" mass="32482">MNNWEEAMNSKIITLENKLNVKVNMWGGNHKSSVILLHGLGSTGKSFSELAAILSQNNNVYAFDLPGHGTSTYLDHEDFFSMESLADWVKEVVNYLNVDNFHIVGHSVGGNIGLAFAKKYILKSLILLDGGYIRAKNIPDNTLEDEIKMTEQHIENFTFSSWEAYEKELFNDGMSQMHIDLSKDSMKSENRMIKLIVNPKVASHIVRQKYNEPTDETLMAVSSKVLLLRSTIPQEFNYLRDKETKRFNQSINTTVVNVKNASHDIYWDNPLFVGEQINEWIMKL</sequence>
<feature type="domain" description="AB hydrolase-1" evidence="2">
    <location>
        <begin position="34"/>
        <end position="130"/>
    </location>
</feature>
<evidence type="ECO:0000259" key="2">
    <source>
        <dbReference type="Pfam" id="PF00561"/>
    </source>
</evidence>
<gene>
    <name evidence="3" type="ORF">BME96_05605</name>
</gene>
<dbReference type="EMBL" id="CP017962">
    <property type="protein sequence ID" value="APC47673.1"/>
    <property type="molecule type" value="Genomic_DNA"/>
</dbReference>
<protein>
    <recommendedName>
        <fullName evidence="2">AB hydrolase-1 domain-containing protein</fullName>
    </recommendedName>
</protein>